<feature type="compositionally biased region" description="Basic and acidic residues" evidence="1">
    <location>
        <begin position="1"/>
        <end position="12"/>
    </location>
</feature>
<reference evidence="2" key="2">
    <citation type="submission" date="2023-01" db="EMBL/GenBank/DDBJ databases">
        <authorList>
            <person name="Sun Q."/>
            <person name="Evtushenko L."/>
        </authorList>
    </citation>
    <scope>NUCLEOTIDE SEQUENCE</scope>
    <source>
        <strain evidence="2">VKM B-2484</strain>
    </source>
</reference>
<comment type="caution">
    <text evidence="2">The sequence shown here is derived from an EMBL/GenBank/DDBJ whole genome shotgun (WGS) entry which is preliminary data.</text>
</comment>
<accession>A0A9W6J472</accession>
<sequence length="69" mass="6940">MAQRHGAGEADLRTAQTVSGLGGGAGQPAPRLSADVPDLPAIPSLPALFEKPGADDAAVIDEESDTFVI</sequence>
<proteinExistence type="predicted"/>
<reference evidence="2" key="1">
    <citation type="journal article" date="2014" name="Int. J. Syst. Evol. Microbiol.">
        <title>Complete genome sequence of Corynebacterium casei LMG S-19264T (=DSM 44701T), isolated from a smear-ripened cheese.</title>
        <authorList>
            <consortium name="US DOE Joint Genome Institute (JGI-PGF)"/>
            <person name="Walter F."/>
            <person name="Albersmeier A."/>
            <person name="Kalinowski J."/>
            <person name="Ruckert C."/>
        </authorList>
    </citation>
    <scope>NUCLEOTIDE SEQUENCE</scope>
    <source>
        <strain evidence="2">VKM B-2484</strain>
    </source>
</reference>
<dbReference type="EMBL" id="BSFJ01000001">
    <property type="protein sequence ID" value="GLK70027.1"/>
    <property type="molecule type" value="Genomic_DNA"/>
</dbReference>
<dbReference type="RefSeq" id="WP_271188561.1">
    <property type="nucleotide sequence ID" value="NZ_BSFJ01000001.1"/>
</dbReference>
<dbReference type="AlphaFoldDB" id="A0A9W6J472"/>
<keyword evidence="3" id="KW-1185">Reference proteome</keyword>
<evidence type="ECO:0000256" key="1">
    <source>
        <dbReference type="SAM" id="MobiDB-lite"/>
    </source>
</evidence>
<dbReference type="Proteomes" id="UP001143370">
    <property type="component" value="Unassembled WGS sequence"/>
</dbReference>
<evidence type="ECO:0000313" key="3">
    <source>
        <dbReference type="Proteomes" id="UP001143370"/>
    </source>
</evidence>
<feature type="region of interest" description="Disordered" evidence="1">
    <location>
        <begin position="1"/>
        <end position="38"/>
    </location>
</feature>
<name>A0A9W6J472_9HYPH</name>
<organism evidence="2 3">
    <name type="scientific">Ancylobacter dichloromethanicus</name>
    <dbReference type="NCBI Taxonomy" id="518825"/>
    <lineage>
        <taxon>Bacteria</taxon>
        <taxon>Pseudomonadati</taxon>
        <taxon>Pseudomonadota</taxon>
        <taxon>Alphaproteobacteria</taxon>
        <taxon>Hyphomicrobiales</taxon>
        <taxon>Xanthobacteraceae</taxon>
        <taxon>Ancylobacter</taxon>
    </lineage>
</organism>
<evidence type="ECO:0000313" key="2">
    <source>
        <dbReference type="EMBL" id="GLK70027.1"/>
    </source>
</evidence>
<gene>
    <name evidence="2" type="ORF">GCM10017643_01420</name>
</gene>
<protein>
    <submittedName>
        <fullName evidence="2">Uncharacterized protein</fullName>
    </submittedName>
</protein>